<protein>
    <submittedName>
        <fullName evidence="1">Uncharacterized protein</fullName>
    </submittedName>
</protein>
<accession>A0A0E3JJ38</accession>
<dbReference type="EMBL" id="KP696447">
    <property type="protein sequence ID" value="AKA61463.1"/>
    <property type="molecule type" value="Genomic_DNA"/>
</dbReference>
<reference evidence="1 2" key="1">
    <citation type="journal article" date="2015" name="Genome Announc.">
        <title>Complete Genome Sequence of Bacillus megaterium Siphophage Stahl.</title>
        <authorList>
            <person name="Brizendine A.M."/>
            <person name="Rousseau S."/>
            <person name="Hernandez A.C."/>
            <person name="Kuty Everett G.F."/>
        </authorList>
    </citation>
    <scope>NUCLEOTIDE SEQUENCE [LARGE SCALE GENOMIC DNA]</scope>
</reference>
<dbReference type="KEGG" id="vg:26647838"/>
<dbReference type="RefSeq" id="YP_009203639.1">
    <property type="nucleotide sequence ID" value="NC_028856.1"/>
</dbReference>
<dbReference type="Proteomes" id="UP000033015">
    <property type="component" value="Segment"/>
</dbReference>
<dbReference type="OrthoDB" id="12758at10239"/>
<evidence type="ECO:0000313" key="1">
    <source>
        <dbReference type="EMBL" id="AKA61463.1"/>
    </source>
</evidence>
<proteinExistence type="predicted"/>
<name>A0A0E3JJ38_9CAUD</name>
<reference evidence="2" key="2">
    <citation type="submission" date="2015-01" db="EMBL/GenBank/DDBJ databases">
        <title>Complete Genome of Bacillus megaterium Siphophage Stahl.</title>
        <authorList>
            <person name="Brizendine A.M."/>
            <person name="Rousseau S."/>
            <person name="Hernandez A.C."/>
            <person name="Everett G.F.K."/>
        </authorList>
    </citation>
    <scope>NUCLEOTIDE SEQUENCE [LARGE SCALE GENOMIC DNA]</scope>
</reference>
<organism evidence="1 2">
    <name type="scientific">Bacillus phage Stahl</name>
    <dbReference type="NCBI Taxonomy" id="1610832"/>
    <lineage>
        <taxon>Viruses</taxon>
        <taxon>Duplodnaviria</taxon>
        <taxon>Heunggongvirae</taxon>
        <taxon>Uroviricota</taxon>
        <taxon>Caudoviricetes</taxon>
        <taxon>Slashvirus</taxon>
        <taxon>Slashvirus stahl</taxon>
    </lineage>
</organism>
<keyword evidence="2" id="KW-1185">Reference proteome</keyword>
<gene>
    <name evidence="1" type="ORF">CPT_Stahl35</name>
</gene>
<evidence type="ECO:0000313" key="2">
    <source>
        <dbReference type="Proteomes" id="UP000033015"/>
    </source>
</evidence>
<dbReference type="GeneID" id="26647838"/>
<sequence>MATNKVSFYYRKDLNVTKHGEYKAAADMPFGTAVKRNDVTMEAEVAANSAEFEGVADKVIFNVQGADDLTIKKGERHRVGVGKDYEIVLMKDKLGSTVAVGDAIEVKAGKFQKKTTDTAVGKVVAIFPNGETVLRIN</sequence>